<evidence type="ECO:0000313" key="1">
    <source>
        <dbReference type="EMBL" id="LAA77600.1"/>
    </source>
</evidence>
<name>A0A2D4I050_MICLE</name>
<dbReference type="AlphaFoldDB" id="A0A2D4I050"/>
<organism evidence="1">
    <name type="scientific">Micrurus lemniscatus lemniscatus</name>
    <dbReference type="NCBI Taxonomy" id="129467"/>
    <lineage>
        <taxon>Eukaryota</taxon>
        <taxon>Metazoa</taxon>
        <taxon>Chordata</taxon>
        <taxon>Craniata</taxon>
        <taxon>Vertebrata</taxon>
        <taxon>Euteleostomi</taxon>
        <taxon>Lepidosauria</taxon>
        <taxon>Squamata</taxon>
        <taxon>Bifurcata</taxon>
        <taxon>Unidentata</taxon>
        <taxon>Episquamata</taxon>
        <taxon>Toxicofera</taxon>
        <taxon>Serpentes</taxon>
        <taxon>Colubroidea</taxon>
        <taxon>Elapidae</taxon>
        <taxon>Elapinae</taxon>
        <taxon>Micrurus</taxon>
    </lineage>
</organism>
<accession>A0A2D4I050</accession>
<reference evidence="1" key="1">
    <citation type="submission" date="2017-07" db="EMBL/GenBank/DDBJ databases">
        <authorList>
            <person name="Mikheyev A."/>
            <person name="Grau M."/>
        </authorList>
    </citation>
    <scope>NUCLEOTIDE SEQUENCE</scope>
    <source>
        <tissue evidence="1">Venom_gland</tissue>
    </source>
</reference>
<reference evidence="1" key="2">
    <citation type="submission" date="2017-11" db="EMBL/GenBank/DDBJ databases">
        <title>Coralsnake Venomics: Analyses of Venom Gland Transcriptomes and Proteomes of Six Brazilian Taxa.</title>
        <authorList>
            <person name="Aird S.D."/>
            <person name="Jorge da Silva N."/>
            <person name="Qiu L."/>
            <person name="Villar-Briones A."/>
            <person name="Aparecida-Saddi V."/>
            <person name="Campos-Telles M.P."/>
            <person name="Grau M."/>
            <person name="Mikheyev A.S."/>
        </authorList>
    </citation>
    <scope>NUCLEOTIDE SEQUENCE</scope>
    <source>
        <tissue evidence="1">Venom_gland</tissue>
    </source>
</reference>
<protein>
    <submittedName>
        <fullName evidence="1">Uncharacterized protein</fullName>
    </submittedName>
</protein>
<sequence>MGSTIGSLIDSWIIPAAFPFYSLPRSLIGLGSRTKAVTCHLKSIFIRLFHNLEHPYPYSGSHLLFFLAFVTDAQDDSLLYPCSLLWAHNPEKRSYLFDPGEWGEEV</sequence>
<proteinExistence type="predicted"/>
<dbReference type="EMBL" id="IACK01067299">
    <property type="protein sequence ID" value="LAA77600.1"/>
    <property type="molecule type" value="Transcribed_RNA"/>
</dbReference>